<gene>
    <name evidence="1" type="ORF">FHS94_002143</name>
</gene>
<evidence type="ECO:0008006" key="3">
    <source>
        <dbReference type="Google" id="ProtNLM"/>
    </source>
</evidence>
<comment type="caution">
    <text evidence="1">The sequence shown here is derived from an EMBL/GenBank/DDBJ whole genome shotgun (WGS) entry which is preliminary data.</text>
</comment>
<sequence length="103" mass="11281">MTDKPVPIDLHAHVAMINGAREFLRVWMRPDGATASFINPVPVGADPAAFGAALVDCIRQGAKAYARAVNIDEEEALGRIWQGVEAERYRREDNLPTNDGKAH</sequence>
<dbReference type="Proteomes" id="UP000546200">
    <property type="component" value="Unassembled WGS sequence"/>
</dbReference>
<dbReference type="RefSeq" id="WP_184057503.1">
    <property type="nucleotide sequence ID" value="NZ_JACIJK010000006.1"/>
</dbReference>
<dbReference type="AlphaFoldDB" id="A0A7W9EW28"/>
<dbReference type="InterPro" id="IPR031796">
    <property type="entry name" value="DUF5076"/>
</dbReference>
<evidence type="ECO:0000313" key="1">
    <source>
        <dbReference type="EMBL" id="MBB5715297.1"/>
    </source>
</evidence>
<keyword evidence="2" id="KW-1185">Reference proteome</keyword>
<dbReference type="EMBL" id="JACIJK010000006">
    <property type="protein sequence ID" value="MBB5715297.1"/>
    <property type="molecule type" value="Genomic_DNA"/>
</dbReference>
<proteinExistence type="predicted"/>
<reference evidence="1 2" key="1">
    <citation type="submission" date="2020-08" db="EMBL/GenBank/DDBJ databases">
        <title>Genomic Encyclopedia of Type Strains, Phase IV (KMG-IV): sequencing the most valuable type-strain genomes for metagenomic binning, comparative biology and taxonomic classification.</title>
        <authorList>
            <person name="Goeker M."/>
        </authorList>
    </citation>
    <scope>NUCLEOTIDE SEQUENCE [LARGE SCALE GENOMIC DNA]</scope>
    <source>
        <strain evidence="1 2">DSM 100044</strain>
    </source>
</reference>
<organism evidence="1 2">
    <name type="scientific">Sphingomonas aerophila</name>
    <dbReference type="NCBI Taxonomy" id="1344948"/>
    <lineage>
        <taxon>Bacteria</taxon>
        <taxon>Pseudomonadati</taxon>
        <taxon>Pseudomonadota</taxon>
        <taxon>Alphaproteobacteria</taxon>
        <taxon>Sphingomonadales</taxon>
        <taxon>Sphingomonadaceae</taxon>
        <taxon>Sphingomonas</taxon>
    </lineage>
</organism>
<evidence type="ECO:0000313" key="2">
    <source>
        <dbReference type="Proteomes" id="UP000546200"/>
    </source>
</evidence>
<name>A0A7W9EW28_9SPHN</name>
<accession>A0A7W9EW28</accession>
<dbReference type="Gene3D" id="3.30.2370.10">
    <property type="entry name" value="putative pyruvate dehydrogenase"/>
    <property type="match status" value="1"/>
</dbReference>
<dbReference type="Pfam" id="PF16826">
    <property type="entry name" value="DUF5076"/>
    <property type="match status" value="1"/>
</dbReference>
<protein>
    <recommendedName>
        <fullName evidence="3">DUF5076 domain-containing protein</fullName>
    </recommendedName>
</protein>